<evidence type="ECO:0000256" key="11">
    <source>
        <dbReference type="ARBA" id="ARBA00033284"/>
    </source>
</evidence>
<evidence type="ECO:0000256" key="8">
    <source>
        <dbReference type="ARBA" id="ARBA00023277"/>
    </source>
</evidence>
<dbReference type="Gene3D" id="3.20.20.80">
    <property type="entry name" value="Glycosidases"/>
    <property type="match status" value="1"/>
</dbReference>
<feature type="active site" description="Proton donor" evidence="15">
    <location>
        <position position="310"/>
    </location>
</feature>
<dbReference type="InterPro" id="IPR017853">
    <property type="entry name" value="GH"/>
</dbReference>
<comment type="pathway">
    <text evidence="2 14">Glycan biosynthesis; trehalose biosynthesis.</text>
</comment>
<protein>
    <recommendedName>
        <fullName evidence="5 13">Malto-oligosyltrehalose trehalohydrolase</fullName>
        <shortName evidence="14">MTHase</shortName>
        <ecNumber evidence="4 13">3.2.1.141</ecNumber>
    </recommendedName>
    <alternativeName>
        <fullName evidence="11 14">4-alpha-D-((1-&gt;4)-alpha-D-glucano)trehalose trehalohydrolase</fullName>
    </alternativeName>
    <alternativeName>
        <fullName evidence="10 14">Maltooligosyl trehalose trehalohydrolase</fullName>
    </alternativeName>
</protein>
<keyword evidence="9 14" id="KW-0326">Glycosidase</keyword>
<evidence type="ECO:0000256" key="3">
    <source>
        <dbReference type="ARBA" id="ARBA00008061"/>
    </source>
</evidence>
<dbReference type="InterPro" id="IPR012768">
    <property type="entry name" value="Trehalose_TreZ"/>
</dbReference>
<evidence type="ECO:0000256" key="12">
    <source>
        <dbReference type="ARBA" id="ARBA00034013"/>
    </source>
</evidence>
<accession>A0A2G8RE84</accession>
<dbReference type="AlphaFoldDB" id="A0A2G8RE84"/>
<keyword evidence="6" id="KW-0963">Cytoplasm</keyword>
<evidence type="ECO:0000256" key="17">
    <source>
        <dbReference type="PIRSR" id="PIRSR006337-3"/>
    </source>
</evidence>
<evidence type="ECO:0000256" key="4">
    <source>
        <dbReference type="ARBA" id="ARBA00012268"/>
    </source>
</evidence>
<dbReference type="GO" id="GO:0005737">
    <property type="term" value="C:cytoplasm"/>
    <property type="evidence" value="ECO:0007669"/>
    <property type="project" value="UniProtKB-SubCell"/>
</dbReference>
<comment type="catalytic activity">
    <reaction evidence="12 14">
        <text>hydrolysis of (1-&gt;4)-alpha-D-glucosidic linkage in 4-alpha-D-[(1-&gt;4)-alpha-D-glucanosyl]n trehalose to yield trehalose and (1-&gt;4)-alpha-D-glucan.</text>
        <dbReference type="EC" id="3.2.1.141"/>
    </reaction>
</comment>
<gene>
    <name evidence="20" type="ORF">P775_12605</name>
</gene>
<dbReference type="SUPFAM" id="SSF81296">
    <property type="entry name" value="E set domains"/>
    <property type="match status" value="1"/>
</dbReference>
<feature type="binding site" evidence="16">
    <location>
        <begin position="273"/>
        <end position="278"/>
    </location>
    <ligand>
        <name>substrate</name>
    </ligand>
</feature>
<evidence type="ECO:0000256" key="2">
    <source>
        <dbReference type="ARBA" id="ARBA00005199"/>
    </source>
</evidence>
<dbReference type="PANTHER" id="PTHR43651">
    <property type="entry name" value="1,4-ALPHA-GLUCAN-BRANCHING ENZYME"/>
    <property type="match status" value="1"/>
</dbReference>
<organism evidence="20 21">
    <name type="scientific">Puniceibacterium antarcticum</name>
    <dbReference type="NCBI Taxonomy" id="1206336"/>
    <lineage>
        <taxon>Bacteria</taxon>
        <taxon>Pseudomonadati</taxon>
        <taxon>Pseudomonadota</taxon>
        <taxon>Alphaproteobacteria</taxon>
        <taxon>Rhodobacterales</taxon>
        <taxon>Paracoccaceae</taxon>
        <taxon>Puniceibacterium</taxon>
    </lineage>
</organism>
<comment type="caution">
    <text evidence="20">The sequence shown here is derived from an EMBL/GenBank/DDBJ whole genome shotgun (WGS) entry which is preliminary data.</text>
</comment>
<evidence type="ECO:0000259" key="19">
    <source>
        <dbReference type="SMART" id="SM00642"/>
    </source>
</evidence>
<evidence type="ECO:0000256" key="13">
    <source>
        <dbReference type="NCBIfam" id="TIGR02402"/>
    </source>
</evidence>
<feature type="binding site" evidence="16">
    <location>
        <begin position="330"/>
        <end position="334"/>
    </location>
    <ligand>
        <name>substrate</name>
    </ligand>
</feature>
<dbReference type="InterPro" id="IPR013783">
    <property type="entry name" value="Ig-like_fold"/>
</dbReference>
<dbReference type="Gene3D" id="2.60.40.10">
    <property type="entry name" value="Immunoglobulins"/>
    <property type="match status" value="1"/>
</dbReference>
<evidence type="ECO:0000256" key="15">
    <source>
        <dbReference type="PIRSR" id="PIRSR006337-1"/>
    </source>
</evidence>
<dbReference type="PANTHER" id="PTHR43651:SF11">
    <property type="entry name" value="MALTO-OLIGOSYLTREHALOSE TREHALOHYDROLASE"/>
    <property type="match status" value="1"/>
</dbReference>
<evidence type="ECO:0000256" key="18">
    <source>
        <dbReference type="SAM" id="MobiDB-lite"/>
    </source>
</evidence>
<feature type="region of interest" description="Disordered" evidence="18">
    <location>
        <begin position="367"/>
        <end position="397"/>
    </location>
</feature>
<proteinExistence type="inferred from homology"/>
<evidence type="ECO:0000256" key="1">
    <source>
        <dbReference type="ARBA" id="ARBA00004496"/>
    </source>
</evidence>
<evidence type="ECO:0000256" key="9">
    <source>
        <dbReference type="ARBA" id="ARBA00023295"/>
    </source>
</evidence>
<keyword evidence="8" id="KW-0119">Carbohydrate metabolism</keyword>
<dbReference type="UniPathway" id="UPA00299"/>
<dbReference type="InterPro" id="IPR014756">
    <property type="entry name" value="Ig_E-set"/>
</dbReference>
<dbReference type="PIRSF" id="PIRSF006337">
    <property type="entry name" value="Trehalose_TreZ"/>
    <property type="match status" value="1"/>
</dbReference>
<dbReference type="Gene3D" id="1.10.10.760">
    <property type="entry name" value="E-set domains of sugar-utilizing enzymes"/>
    <property type="match status" value="1"/>
</dbReference>
<dbReference type="EMBL" id="AWWI01000083">
    <property type="protein sequence ID" value="PIL19832.1"/>
    <property type="molecule type" value="Genomic_DNA"/>
</dbReference>
<keyword evidence="7 14" id="KW-0378">Hydrolase</keyword>
<dbReference type="SMART" id="SM00642">
    <property type="entry name" value="Aamy"/>
    <property type="match status" value="1"/>
</dbReference>
<evidence type="ECO:0000313" key="20">
    <source>
        <dbReference type="EMBL" id="PIL19832.1"/>
    </source>
</evidence>
<evidence type="ECO:0000256" key="6">
    <source>
        <dbReference type="ARBA" id="ARBA00022490"/>
    </source>
</evidence>
<dbReference type="OrthoDB" id="9800174at2"/>
<reference evidence="20 21" key="1">
    <citation type="submission" date="2013-09" db="EMBL/GenBank/DDBJ databases">
        <title>Genome sequencing of Phaeobacter antarcticus sp. nov. SM1211.</title>
        <authorList>
            <person name="Zhang X.-Y."/>
            <person name="Liu C."/>
            <person name="Chen X.-L."/>
            <person name="Xie B.-B."/>
            <person name="Qin Q.-L."/>
            <person name="Rong J.-C."/>
            <person name="Zhang Y.-Z."/>
        </authorList>
    </citation>
    <scope>NUCLEOTIDE SEQUENCE [LARGE SCALE GENOMIC DNA]</scope>
    <source>
        <strain evidence="20 21">SM1211</strain>
    </source>
</reference>
<dbReference type="GO" id="GO:0033942">
    <property type="term" value="F:4-alpha-D-(1-&gt;4)-alpha-D-glucanotrehalose trehalohydrolase activity"/>
    <property type="evidence" value="ECO:0007669"/>
    <property type="project" value="UniProtKB-EC"/>
</dbReference>
<dbReference type="CDD" id="cd11325">
    <property type="entry name" value="AmyAc_GTHase"/>
    <property type="match status" value="1"/>
</dbReference>
<dbReference type="InterPro" id="IPR006047">
    <property type="entry name" value="GH13_cat_dom"/>
</dbReference>
<dbReference type="SUPFAM" id="SSF51445">
    <property type="entry name" value="(Trans)glycosidases"/>
    <property type="match status" value="1"/>
</dbReference>
<dbReference type="Proteomes" id="UP000231259">
    <property type="component" value="Unassembled WGS sequence"/>
</dbReference>
<evidence type="ECO:0000256" key="16">
    <source>
        <dbReference type="PIRSR" id="PIRSR006337-2"/>
    </source>
</evidence>
<dbReference type="EC" id="3.2.1.141" evidence="4 13"/>
<dbReference type="GO" id="GO:0005992">
    <property type="term" value="P:trehalose biosynthetic process"/>
    <property type="evidence" value="ECO:0007669"/>
    <property type="project" value="UniProtKB-UniRule"/>
</dbReference>
<evidence type="ECO:0000256" key="10">
    <source>
        <dbReference type="ARBA" id="ARBA00032057"/>
    </source>
</evidence>
<evidence type="ECO:0000256" key="5">
    <source>
        <dbReference type="ARBA" id="ARBA00015938"/>
    </source>
</evidence>
<feature type="site" description="Transition state stabilizer" evidence="17">
    <location>
        <position position="401"/>
    </location>
</feature>
<evidence type="ECO:0000256" key="14">
    <source>
        <dbReference type="PIRNR" id="PIRNR006337"/>
    </source>
</evidence>
<dbReference type="Pfam" id="PF00128">
    <property type="entry name" value="Alpha-amylase"/>
    <property type="match status" value="1"/>
</dbReference>
<keyword evidence="21" id="KW-1185">Reference proteome</keyword>
<evidence type="ECO:0000313" key="21">
    <source>
        <dbReference type="Proteomes" id="UP000231259"/>
    </source>
</evidence>
<sequence length="593" mass="63818">MQHTGTCFPGDVAERGIMTHEHAIQAGAWGTTFLGGTTWAVSLWAPSAKTVSVEVKGQETPLPLRDGGLFAGTFTGGPGDPYALIVDGQSQTDPAARALADDATGSALLCLPVYRRIAAPRPDWAATVLLEIHIGTFTAEGTFAAAATRMAALAELGITAIEIMPVAAFPGQRGWGYDGVFPYAVHPAYGSPQDLSDMVDAIHEAGMLAILDVVYNHFGPLGGSLDAIAPEFFDPDRTTPWGPGIDYTRAPVRRFFIDNAVMWVRDFGFDGLRLDAVHEIRDESDPHMLDQLAHAVRAAVPDRPVHLIAEDDRNLPHMRDRGSITACWNDDYHHSMHCLLTGEDESYYASFAVDPLSDLLRALAEGHVEQGQPRPTRDTPRGEPTAHLPPQAFVNSNQTHDQVGNRAQGERLIQLADPEAVRIAHAMLLSAPAVPMLFMGEEEGARAPFLFFADFDGELGEAVRKGRAAEFAGFSQFGGDVPDPLAPETFAASRPYATPAPDADEWRALTRQCLTWRAASLAPLLISGKSDTPQVRATGCASLYGVWPFEAGRLEMVAHLGAVPDDAVSLDAPDLVLGQVSDPCHFAVKVTPR</sequence>
<feature type="binding site" evidence="16">
    <location>
        <begin position="400"/>
        <end position="405"/>
    </location>
    <ligand>
        <name>substrate</name>
    </ligand>
</feature>
<dbReference type="InterPro" id="IPR044901">
    <property type="entry name" value="Trehalose_TreZ_E-set_sf"/>
</dbReference>
<dbReference type="NCBIfam" id="TIGR02402">
    <property type="entry name" value="trehalose_TreZ"/>
    <property type="match status" value="1"/>
</dbReference>
<name>A0A2G8RE84_9RHOB</name>
<comment type="subcellular location">
    <subcellularLocation>
        <location evidence="1 15">Cytoplasm</location>
    </subcellularLocation>
</comment>
<comment type="similarity">
    <text evidence="3 14">Belongs to the glycosyl hydrolase 13 family.</text>
</comment>
<feature type="active site" description="Nucleophile" evidence="15">
    <location>
        <position position="275"/>
    </location>
</feature>
<evidence type="ECO:0000256" key="7">
    <source>
        <dbReference type="ARBA" id="ARBA00022801"/>
    </source>
</evidence>
<feature type="domain" description="Glycosyl hydrolase family 13 catalytic" evidence="19">
    <location>
        <begin position="131"/>
        <end position="471"/>
    </location>
</feature>